<dbReference type="GO" id="GO:0016787">
    <property type="term" value="F:hydrolase activity"/>
    <property type="evidence" value="ECO:0007669"/>
    <property type="project" value="UniProtKB-KW"/>
</dbReference>
<dbReference type="Proteomes" id="UP000295497">
    <property type="component" value="Chromosome"/>
</dbReference>
<dbReference type="AlphaFoldDB" id="A0A4P2QUQ6"/>
<feature type="compositionally biased region" description="Gly residues" evidence="3">
    <location>
        <begin position="335"/>
        <end position="389"/>
    </location>
</feature>
<evidence type="ECO:0000256" key="3">
    <source>
        <dbReference type="SAM" id="MobiDB-lite"/>
    </source>
</evidence>
<proteinExistence type="predicted"/>
<dbReference type="PANTHER" id="PTHR43037">
    <property type="entry name" value="UNNAMED PRODUCT-RELATED"/>
    <property type="match status" value="1"/>
</dbReference>
<accession>A0A4P2QUQ6</accession>
<dbReference type="InterPro" id="IPR050955">
    <property type="entry name" value="Plant_Biomass_Hydrol_Est"/>
</dbReference>
<sequence length="445" mass="44261">MNRFKIHVLGLASLSLALLAAPPARGASLQKVNQGEWGVDGLPSYVNMYIYVPDELATKPPIVVAPHHCQGNGPGTFSEMSSLVSIANTRGFIMIFPEATGQNCWDAGSTRSLKHGGGGDTGAIVQMVKYTLAKYSGDPGRVYAVGGSSGGIMTEALLGVYPDVFMAGVSLMGVPCGCWAEGYNDVTGTGNSAQWSGPCGGGNVTKTGQEWGDLVRSYYPGYTGHRPRLQHWHGTDDTILSYKNMAEDVKEWTNLLGLNETPDGTDTPRSGTTRQSWKSACGYTVYEAFSMAGVGHAVPFDGPAVAAYFGLDRAGGQDPETAACPGAVPGGDDTGGAGGAAGTGGAGGAAGTGGAGGAAGTGGAGGDMESGAGGGVGSGGAMVTGSGGADGEDASAGAGGSTGGDGSSSGCSCTLGSDARDSGTHAGLLLAALGLLLGRAKRRPR</sequence>
<gene>
    <name evidence="5" type="ORF">SOCE836_060450</name>
</gene>
<keyword evidence="2" id="KW-0378">Hydrolase</keyword>
<dbReference type="InterPro" id="IPR029058">
    <property type="entry name" value="AB_hydrolase_fold"/>
</dbReference>
<dbReference type="PANTHER" id="PTHR43037:SF5">
    <property type="entry name" value="FERULOYL ESTERASE"/>
    <property type="match status" value="1"/>
</dbReference>
<evidence type="ECO:0000256" key="4">
    <source>
        <dbReference type="SAM" id="SignalP"/>
    </source>
</evidence>
<feature type="region of interest" description="Disordered" evidence="3">
    <location>
        <begin position="335"/>
        <end position="417"/>
    </location>
</feature>
<dbReference type="SUPFAM" id="SSF53474">
    <property type="entry name" value="alpha/beta-Hydrolases"/>
    <property type="match status" value="1"/>
</dbReference>
<dbReference type="EMBL" id="CP012672">
    <property type="protein sequence ID" value="AUX33878.1"/>
    <property type="molecule type" value="Genomic_DNA"/>
</dbReference>
<dbReference type="Pfam" id="PF10503">
    <property type="entry name" value="Esterase_PHB"/>
    <property type="match status" value="1"/>
</dbReference>
<feature type="compositionally biased region" description="Polar residues" evidence="3">
    <location>
        <begin position="262"/>
        <end position="276"/>
    </location>
</feature>
<feature type="chain" id="PRO_5020983587" evidence="4">
    <location>
        <begin position="21"/>
        <end position="445"/>
    </location>
</feature>
<feature type="compositionally biased region" description="Gly residues" evidence="3">
    <location>
        <begin position="397"/>
        <end position="407"/>
    </location>
</feature>
<evidence type="ECO:0000313" key="5">
    <source>
        <dbReference type="EMBL" id="AUX33878.1"/>
    </source>
</evidence>
<evidence type="ECO:0000256" key="2">
    <source>
        <dbReference type="ARBA" id="ARBA00022801"/>
    </source>
</evidence>
<feature type="signal peptide" evidence="4">
    <location>
        <begin position="1"/>
        <end position="20"/>
    </location>
</feature>
<dbReference type="Gene3D" id="3.40.50.1820">
    <property type="entry name" value="alpha/beta hydrolase"/>
    <property type="match status" value="1"/>
</dbReference>
<name>A0A4P2QUQ6_SORCE</name>
<feature type="compositionally biased region" description="Low complexity" evidence="3">
    <location>
        <begin position="408"/>
        <end position="417"/>
    </location>
</feature>
<protein>
    <submittedName>
        <fullName evidence="5">Esterase</fullName>
    </submittedName>
</protein>
<evidence type="ECO:0000256" key="1">
    <source>
        <dbReference type="ARBA" id="ARBA00022729"/>
    </source>
</evidence>
<keyword evidence="1 4" id="KW-0732">Signal</keyword>
<evidence type="ECO:0000313" key="6">
    <source>
        <dbReference type="Proteomes" id="UP000295497"/>
    </source>
</evidence>
<reference evidence="5 6" key="1">
    <citation type="submission" date="2015-09" db="EMBL/GenBank/DDBJ databases">
        <title>Sorangium comparison.</title>
        <authorList>
            <person name="Zaburannyi N."/>
            <person name="Bunk B."/>
            <person name="Overmann J."/>
            <person name="Mueller R."/>
        </authorList>
    </citation>
    <scope>NUCLEOTIDE SEQUENCE [LARGE SCALE GENOMIC DNA]</scope>
    <source>
        <strain evidence="5 6">So ce836</strain>
    </source>
</reference>
<organism evidence="5 6">
    <name type="scientific">Sorangium cellulosum</name>
    <name type="common">Polyangium cellulosum</name>
    <dbReference type="NCBI Taxonomy" id="56"/>
    <lineage>
        <taxon>Bacteria</taxon>
        <taxon>Pseudomonadati</taxon>
        <taxon>Myxococcota</taxon>
        <taxon>Polyangia</taxon>
        <taxon>Polyangiales</taxon>
        <taxon>Polyangiaceae</taxon>
        <taxon>Sorangium</taxon>
    </lineage>
</organism>
<dbReference type="GO" id="GO:0005576">
    <property type="term" value="C:extracellular region"/>
    <property type="evidence" value="ECO:0007669"/>
    <property type="project" value="InterPro"/>
</dbReference>
<feature type="region of interest" description="Disordered" evidence="3">
    <location>
        <begin position="257"/>
        <end position="276"/>
    </location>
</feature>
<dbReference type="RefSeq" id="WP_129577172.1">
    <property type="nucleotide sequence ID" value="NZ_CP012672.1"/>
</dbReference>
<dbReference type="InterPro" id="IPR010126">
    <property type="entry name" value="Esterase_phb"/>
</dbReference>